<dbReference type="EMBL" id="JPMI01000124">
    <property type="protein sequence ID" value="KFA91885.1"/>
    <property type="molecule type" value="Genomic_DNA"/>
</dbReference>
<dbReference type="AlphaFoldDB" id="A0A084STV0"/>
<feature type="compositionally biased region" description="Basic and acidic residues" evidence="1">
    <location>
        <begin position="1"/>
        <end position="18"/>
    </location>
</feature>
<reference evidence="2 3" key="1">
    <citation type="submission" date="2014-07" db="EMBL/GenBank/DDBJ databases">
        <title>Draft Genome Sequence of Gephyronic Acid Producer, Cystobacter violaceus Strain Cb vi76.</title>
        <authorList>
            <person name="Stevens D.C."/>
            <person name="Young J."/>
            <person name="Carmichael R."/>
            <person name="Tan J."/>
            <person name="Taylor R.E."/>
        </authorList>
    </citation>
    <scope>NUCLEOTIDE SEQUENCE [LARGE SCALE GENOMIC DNA]</scope>
    <source>
        <strain evidence="2 3">Cb vi76</strain>
    </source>
</reference>
<name>A0A084STV0_9BACT</name>
<dbReference type="GO" id="GO:0016740">
    <property type="term" value="F:transferase activity"/>
    <property type="evidence" value="ECO:0007669"/>
    <property type="project" value="UniProtKB-KW"/>
</dbReference>
<feature type="non-terminal residue" evidence="2">
    <location>
        <position position="88"/>
    </location>
</feature>
<protein>
    <submittedName>
        <fullName evidence="2">Nucleotidyltransferase</fullName>
    </submittedName>
</protein>
<evidence type="ECO:0000256" key="1">
    <source>
        <dbReference type="SAM" id="MobiDB-lite"/>
    </source>
</evidence>
<sequence length="88" mass="9751">MAALEDTHRPEEAYETKTFRPPPMRRGLEGELLQPVEAAEPVPEVMRERPSRMLGTPATIDVEMTASGELLAARLGGRRRRVMALVGP</sequence>
<comment type="caution">
    <text evidence="2">The sequence shown here is derived from an EMBL/GenBank/DDBJ whole genome shotgun (WGS) entry which is preliminary data.</text>
</comment>
<organism evidence="2 3">
    <name type="scientific">Archangium violaceum Cb vi76</name>
    <dbReference type="NCBI Taxonomy" id="1406225"/>
    <lineage>
        <taxon>Bacteria</taxon>
        <taxon>Pseudomonadati</taxon>
        <taxon>Myxococcota</taxon>
        <taxon>Myxococcia</taxon>
        <taxon>Myxococcales</taxon>
        <taxon>Cystobacterineae</taxon>
        <taxon>Archangiaceae</taxon>
        <taxon>Archangium</taxon>
    </lineage>
</organism>
<evidence type="ECO:0000313" key="3">
    <source>
        <dbReference type="Proteomes" id="UP000028547"/>
    </source>
</evidence>
<gene>
    <name evidence="2" type="ORF">Q664_19025</name>
</gene>
<keyword evidence="2" id="KW-0808">Transferase</keyword>
<proteinExistence type="predicted"/>
<accession>A0A084STV0</accession>
<feature type="region of interest" description="Disordered" evidence="1">
    <location>
        <begin position="1"/>
        <end position="54"/>
    </location>
</feature>
<dbReference type="Proteomes" id="UP000028547">
    <property type="component" value="Unassembled WGS sequence"/>
</dbReference>
<evidence type="ECO:0000313" key="2">
    <source>
        <dbReference type="EMBL" id="KFA91885.1"/>
    </source>
</evidence>